<organism evidence="1 2">
    <name type="scientific">Bacteroides fragilis CL05T12C13</name>
    <dbReference type="NCBI Taxonomy" id="997881"/>
    <lineage>
        <taxon>Bacteria</taxon>
        <taxon>Pseudomonadati</taxon>
        <taxon>Bacteroidota</taxon>
        <taxon>Bacteroidia</taxon>
        <taxon>Bacteroidales</taxon>
        <taxon>Bacteroidaceae</taxon>
        <taxon>Bacteroides</taxon>
    </lineage>
</organism>
<evidence type="ECO:0000313" key="1">
    <source>
        <dbReference type="EMBL" id="EIY98811.1"/>
    </source>
</evidence>
<reference evidence="1 2" key="1">
    <citation type="submission" date="2012-02" db="EMBL/GenBank/DDBJ databases">
        <title>The Genome Sequence of Bacteroides fragilis CL05T12C13.</title>
        <authorList>
            <consortium name="The Broad Institute Genome Sequencing Platform"/>
            <person name="Earl A."/>
            <person name="Ward D."/>
            <person name="Feldgarden M."/>
            <person name="Gevers D."/>
            <person name="Zitomersky N.L."/>
            <person name="Coyne M.J."/>
            <person name="Comstock L.E."/>
            <person name="Young S.K."/>
            <person name="Zeng Q."/>
            <person name="Gargeya S."/>
            <person name="Fitzgerald M."/>
            <person name="Haas B."/>
            <person name="Abouelleil A."/>
            <person name="Alvarado L."/>
            <person name="Arachchi H.M."/>
            <person name="Berlin A."/>
            <person name="Chapman S.B."/>
            <person name="Gearin G."/>
            <person name="Goldberg J."/>
            <person name="Griggs A."/>
            <person name="Gujja S."/>
            <person name="Hansen M."/>
            <person name="Heiman D."/>
            <person name="Howarth C."/>
            <person name="Larimer J."/>
            <person name="Lui A."/>
            <person name="MacDonald P.J.P."/>
            <person name="McCowen C."/>
            <person name="Montmayeur A."/>
            <person name="Murphy C."/>
            <person name="Neiman D."/>
            <person name="Pearson M."/>
            <person name="Priest M."/>
            <person name="Roberts A."/>
            <person name="Saif S."/>
            <person name="Shea T."/>
            <person name="Sisk P."/>
            <person name="Stolte C."/>
            <person name="Sykes S."/>
            <person name="Wortman J."/>
            <person name="Nusbaum C."/>
            <person name="Birren B."/>
        </authorList>
    </citation>
    <scope>NUCLEOTIDE SEQUENCE [LARGE SCALE GENOMIC DNA]</scope>
    <source>
        <strain evidence="1 2">CL05T12C13</strain>
    </source>
</reference>
<dbReference type="EMBL" id="AGXP01000022">
    <property type="protein sequence ID" value="EIY98811.1"/>
    <property type="molecule type" value="Genomic_DNA"/>
</dbReference>
<evidence type="ECO:0000313" key="2">
    <source>
        <dbReference type="Proteomes" id="UP000003917"/>
    </source>
</evidence>
<dbReference type="HOGENOM" id="CLU_1243270_0_0_10"/>
<accession>I9VSF3</accession>
<sequence length="222" mass="24969">MKPRTLLLVITLFVIEITLNAQIPYFSGTAGNGNLYGYTSLKIRPGMNAQETYSCFQYGIGNHLVAGTDIYTTCGSAYWGFLARAGKVISPYFGVGVQLTPSFNLNHNFKYSYTTVALYMNGQIIDDGKLFWCTNTWWGINKEANNTIFNWEYIGYSFCLPKGRAITPMLGCLHSLTFDQAIDIAVGAYYSVGKWNFYLWGNDLLKDNPRIVVGIDFKLPMK</sequence>
<dbReference type="Proteomes" id="UP000003917">
    <property type="component" value="Unassembled WGS sequence"/>
</dbReference>
<proteinExistence type="predicted"/>
<gene>
    <name evidence="1" type="ORF">HMPREF1080_01861</name>
</gene>
<dbReference type="PATRIC" id="fig|997881.3.peg.1950"/>
<dbReference type="RefSeq" id="WP_005800468.1">
    <property type="nucleotide sequence ID" value="NZ_JH724193.1"/>
</dbReference>
<comment type="caution">
    <text evidence="1">The sequence shown here is derived from an EMBL/GenBank/DDBJ whole genome shotgun (WGS) entry which is preliminary data.</text>
</comment>
<dbReference type="AlphaFoldDB" id="I9VSF3"/>
<name>I9VSF3_BACFG</name>
<protein>
    <submittedName>
        <fullName evidence="1">Uncharacterized protein</fullName>
    </submittedName>
</protein>